<dbReference type="Pfam" id="PF20222">
    <property type="entry name" value="DUF6581"/>
    <property type="match status" value="1"/>
</dbReference>
<proteinExistence type="predicted"/>
<sequence length="447" mass="48847">MPLVVGADVVAAVGLAEEGGGDEGGTTPQAVDAELGKDWAEAVAVVASRAIQLSESTRGLYPQPSDFTGMQQDDSDDDDEDIFLAEVPPQGDDVLSDESDMAEACSNASPNVTIRFAPARRIEALGDGSWPAKLPKGPRPGGIGESFAMIGKFPTSQWFLRENLPQNAQEMISMAPDASQRPSQAQGLKEPSYEDFVQNLMGIEAWELSSEGVYLQFSGTAAPEYKFISLGVGEKHMSTLVTSELEWQKDLQYTAANLPQDILEAPFDDEVCIPQRAGSLAAGELMAQSAPTPHAFQKDALEQGTVEDPLRSEAAAEVGLFDGEHHLLVAFLVLKALVGGVEKIVDWGMLIRLFPQMSLSGLRRFWSKVGKERKSFIDAFNAQFPAAFLEAYEQGKLPPMDYDNLGAYDWKTLINWAAKLKTHQQVELPPRREVLEDRYSLQEPPRD</sequence>
<evidence type="ECO:0000256" key="1">
    <source>
        <dbReference type="SAM" id="MobiDB-lite"/>
    </source>
</evidence>
<dbReference type="Proteomes" id="UP001391051">
    <property type="component" value="Unassembled WGS sequence"/>
</dbReference>
<reference evidence="3 4" key="1">
    <citation type="submission" date="2023-01" db="EMBL/GenBank/DDBJ databases">
        <title>Analysis of 21 Apiospora genomes using comparative genomics revels a genus with tremendous synthesis potential of carbohydrate active enzymes and secondary metabolites.</title>
        <authorList>
            <person name="Sorensen T."/>
        </authorList>
    </citation>
    <scope>NUCLEOTIDE SEQUENCE [LARGE SCALE GENOMIC DNA]</scope>
    <source>
        <strain evidence="3 4">CBS 24483</strain>
    </source>
</reference>
<gene>
    <name evidence="3" type="ORF">PG986_000621</name>
</gene>
<organism evidence="3 4">
    <name type="scientific">Apiospora aurea</name>
    <dbReference type="NCBI Taxonomy" id="335848"/>
    <lineage>
        <taxon>Eukaryota</taxon>
        <taxon>Fungi</taxon>
        <taxon>Dikarya</taxon>
        <taxon>Ascomycota</taxon>
        <taxon>Pezizomycotina</taxon>
        <taxon>Sordariomycetes</taxon>
        <taxon>Xylariomycetidae</taxon>
        <taxon>Amphisphaeriales</taxon>
        <taxon>Apiosporaceae</taxon>
        <taxon>Apiospora</taxon>
    </lineage>
</organism>
<comment type="caution">
    <text evidence="3">The sequence shown here is derived from an EMBL/GenBank/DDBJ whole genome shotgun (WGS) entry which is preliminary data.</text>
</comment>
<evidence type="ECO:0000259" key="2">
    <source>
        <dbReference type="Pfam" id="PF20222"/>
    </source>
</evidence>
<keyword evidence="4" id="KW-1185">Reference proteome</keyword>
<dbReference type="InterPro" id="IPR046488">
    <property type="entry name" value="Sfc3/Tfc3_C"/>
</dbReference>
<name>A0ABR1QUS6_9PEZI</name>
<dbReference type="GeneID" id="92069905"/>
<feature type="domain" description="Transcription factor tau subunit sfc3/Tfc3 C-terminal" evidence="2">
    <location>
        <begin position="322"/>
        <end position="443"/>
    </location>
</feature>
<accession>A0ABR1QUS6</accession>
<evidence type="ECO:0000313" key="3">
    <source>
        <dbReference type="EMBL" id="KAK7966344.1"/>
    </source>
</evidence>
<dbReference type="EMBL" id="JAQQWE010000001">
    <property type="protein sequence ID" value="KAK7966344.1"/>
    <property type="molecule type" value="Genomic_DNA"/>
</dbReference>
<feature type="region of interest" description="Disordered" evidence="1">
    <location>
        <begin position="55"/>
        <end position="78"/>
    </location>
</feature>
<dbReference type="RefSeq" id="XP_066705736.1">
    <property type="nucleotide sequence ID" value="XM_066836843.1"/>
</dbReference>
<protein>
    <recommendedName>
        <fullName evidence="2">Transcription factor tau subunit sfc3/Tfc3 C-terminal domain-containing protein</fullName>
    </recommendedName>
</protein>
<evidence type="ECO:0000313" key="4">
    <source>
        <dbReference type="Proteomes" id="UP001391051"/>
    </source>
</evidence>